<dbReference type="InterPro" id="IPR018253">
    <property type="entry name" value="DnaJ_domain_CS"/>
</dbReference>
<dbReference type="InterPro" id="IPR001623">
    <property type="entry name" value="DnaJ_domain"/>
</dbReference>
<feature type="domain" description="CR-type" evidence="12">
    <location>
        <begin position="125"/>
        <end position="207"/>
    </location>
</feature>
<dbReference type="PROSITE" id="PS51188">
    <property type="entry name" value="ZF_CR"/>
    <property type="match status" value="1"/>
</dbReference>
<dbReference type="Pfam" id="PF00226">
    <property type="entry name" value="DnaJ"/>
    <property type="match status" value="1"/>
</dbReference>
<dbReference type="PANTHER" id="PTHR43096:SF48">
    <property type="entry name" value="CHAPERONE PROTEIN DNAJ"/>
    <property type="match status" value="1"/>
</dbReference>
<dbReference type="SUPFAM" id="SSF57938">
    <property type="entry name" value="DnaJ/Hsp40 cysteine-rich domain"/>
    <property type="match status" value="1"/>
</dbReference>
<comment type="caution">
    <text evidence="9">Lacks conserved residue(s) required for the propagation of feature annotation.</text>
</comment>
<dbReference type="RefSeq" id="WP_307634850.1">
    <property type="nucleotide sequence ID" value="NZ_CP133407.1"/>
</dbReference>
<keyword evidence="1 9" id="KW-0963">Cytoplasm</keyword>
<dbReference type="PROSITE" id="PS00636">
    <property type="entry name" value="DNAJ_1"/>
    <property type="match status" value="1"/>
</dbReference>
<sequence length="371" mass="39838">MADYYEVLGVARNATQAEIKKAYRKKSRELHPDNPNGGSTEKYQEVNNAYEVLSNPDKRQMYDLGGEDALRGGGAGYSPGFEGFQDIFNTFFGGANTRRGPASRARRGQDTLVVVTLTLEEVVFGAEKTIKHEAVVECPHCHGNMAEPGTEPVPCTNCDGTGSVQQVTQSLFGQVMSQTVCGRCQGYGTIIVTPCGECSGEGRIRANQPVTIKVPAGVEEGMRIRLQGRGDAGLAGGPAGDLFAQVQIESDPVFTRSGDDLLCTLQVPMTAAALGTKLEIDTFDGEQTISLDPGTQAGYVTTLPGLGVGRLHRGGRGDLKVQVQVLTPTKLDARQRELLEQFAHERGEEAGELVNSSQSVFGRIWDRLSGR</sequence>
<dbReference type="CDD" id="cd10719">
    <property type="entry name" value="DnaJ_zf"/>
    <property type="match status" value="1"/>
</dbReference>
<protein>
    <recommendedName>
        <fullName evidence="9">Chaperone protein DnaJ</fullName>
    </recommendedName>
</protein>
<dbReference type="CDD" id="cd10747">
    <property type="entry name" value="DnaJ_C"/>
    <property type="match status" value="1"/>
</dbReference>
<dbReference type="CDD" id="cd06257">
    <property type="entry name" value="DnaJ"/>
    <property type="match status" value="1"/>
</dbReference>
<evidence type="ECO:0000256" key="4">
    <source>
        <dbReference type="ARBA" id="ARBA00022737"/>
    </source>
</evidence>
<name>A0ABT9PIM1_9ACTO</name>
<dbReference type="InterPro" id="IPR008971">
    <property type="entry name" value="HSP40/DnaJ_pept-bd"/>
</dbReference>
<comment type="subunit">
    <text evidence="9">Homodimer.</text>
</comment>
<feature type="domain" description="J" evidence="11">
    <location>
        <begin position="3"/>
        <end position="66"/>
    </location>
</feature>
<evidence type="ECO:0000256" key="2">
    <source>
        <dbReference type="ARBA" id="ARBA00022705"/>
    </source>
</evidence>
<keyword evidence="6 9" id="KW-0862">Zinc</keyword>
<dbReference type="SUPFAM" id="SSF49493">
    <property type="entry name" value="HSP40/DnaJ peptide-binding domain"/>
    <property type="match status" value="2"/>
</dbReference>
<dbReference type="SUPFAM" id="SSF46565">
    <property type="entry name" value="Chaperone J-domain"/>
    <property type="match status" value="1"/>
</dbReference>
<comment type="similarity">
    <text evidence="9">Belongs to the DnaJ family.</text>
</comment>
<evidence type="ECO:0000256" key="8">
    <source>
        <dbReference type="ARBA" id="ARBA00023186"/>
    </source>
</evidence>
<proteinExistence type="inferred from homology"/>
<feature type="binding site" evidence="9">
    <location>
        <position position="141"/>
    </location>
    <ligand>
        <name>Zn(2+)</name>
        <dbReference type="ChEBI" id="CHEBI:29105"/>
        <label>1</label>
    </ligand>
</feature>
<dbReference type="InterPro" id="IPR002939">
    <property type="entry name" value="DnaJ_C"/>
</dbReference>
<evidence type="ECO:0000256" key="3">
    <source>
        <dbReference type="ARBA" id="ARBA00022723"/>
    </source>
</evidence>
<gene>
    <name evidence="9" type="primary">dnaJ</name>
    <name evidence="13" type="ORF">J2S45_001235</name>
</gene>
<evidence type="ECO:0000256" key="5">
    <source>
        <dbReference type="ARBA" id="ARBA00022771"/>
    </source>
</evidence>
<evidence type="ECO:0000256" key="9">
    <source>
        <dbReference type="HAMAP-Rule" id="MF_01152"/>
    </source>
</evidence>
<dbReference type="Pfam" id="PF00684">
    <property type="entry name" value="DnaJ_CXXCXGXG"/>
    <property type="match status" value="1"/>
</dbReference>
<evidence type="ECO:0000256" key="10">
    <source>
        <dbReference type="PROSITE-ProRule" id="PRU00546"/>
    </source>
</evidence>
<evidence type="ECO:0000313" key="14">
    <source>
        <dbReference type="Proteomes" id="UP001230145"/>
    </source>
</evidence>
<dbReference type="PROSITE" id="PS50076">
    <property type="entry name" value="DNAJ_2"/>
    <property type="match status" value="1"/>
</dbReference>
<reference evidence="13 14" key="1">
    <citation type="submission" date="2023-07" db="EMBL/GenBank/DDBJ databases">
        <title>Sequencing the genomes of 1000 actinobacteria strains.</title>
        <authorList>
            <person name="Klenk H.-P."/>
        </authorList>
    </citation>
    <scope>NUCLEOTIDE SEQUENCE [LARGE SCALE GENOMIC DNA]</scope>
    <source>
        <strain evidence="13 14">DSM 19515</strain>
    </source>
</reference>
<keyword evidence="3 9" id="KW-0479">Metal-binding</keyword>
<feature type="binding site" evidence="9">
    <location>
        <position position="195"/>
    </location>
    <ligand>
        <name>Zn(2+)</name>
        <dbReference type="ChEBI" id="CHEBI:29105"/>
        <label>1</label>
    </ligand>
</feature>
<feature type="zinc finger region" description="CR-type" evidence="10">
    <location>
        <begin position="125"/>
        <end position="207"/>
    </location>
</feature>
<feature type="binding site" evidence="9">
    <location>
        <position position="181"/>
    </location>
    <ligand>
        <name>Zn(2+)</name>
        <dbReference type="ChEBI" id="CHEBI:29105"/>
        <label>2</label>
    </ligand>
</feature>
<dbReference type="SMART" id="SM00271">
    <property type="entry name" value="DnaJ"/>
    <property type="match status" value="1"/>
</dbReference>
<evidence type="ECO:0000256" key="7">
    <source>
        <dbReference type="ARBA" id="ARBA00023016"/>
    </source>
</evidence>
<accession>A0ABT9PIM1</accession>
<feature type="binding site" evidence="9">
    <location>
        <position position="198"/>
    </location>
    <ligand>
        <name>Zn(2+)</name>
        <dbReference type="ChEBI" id="CHEBI:29105"/>
        <label>1</label>
    </ligand>
</feature>
<evidence type="ECO:0000256" key="1">
    <source>
        <dbReference type="ARBA" id="ARBA00022490"/>
    </source>
</evidence>
<comment type="cofactor">
    <cofactor evidence="9">
        <name>Zn(2+)</name>
        <dbReference type="ChEBI" id="CHEBI:29105"/>
    </cofactor>
    <text evidence="9">Binds 2 Zn(2+) ions per monomer.</text>
</comment>
<comment type="domain">
    <text evidence="9">The J domain is necessary and sufficient to stimulate DnaK ATPase activity. Zinc center 1 plays an important role in the autonomous, DnaK-independent chaperone activity of DnaJ. Zinc center 2 is essential for interaction with DnaK and for DnaJ activity.</text>
</comment>
<evidence type="ECO:0000259" key="12">
    <source>
        <dbReference type="PROSITE" id="PS51188"/>
    </source>
</evidence>
<dbReference type="InterPro" id="IPR012724">
    <property type="entry name" value="DnaJ"/>
</dbReference>
<dbReference type="NCBIfam" id="NF008035">
    <property type="entry name" value="PRK10767.1"/>
    <property type="match status" value="1"/>
</dbReference>
<dbReference type="Gene3D" id="2.60.260.20">
    <property type="entry name" value="Urease metallochaperone UreE, N-terminal domain"/>
    <property type="match status" value="2"/>
</dbReference>
<dbReference type="Proteomes" id="UP001230145">
    <property type="component" value="Unassembled WGS sequence"/>
</dbReference>
<keyword evidence="14" id="KW-1185">Reference proteome</keyword>
<feature type="binding site" evidence="9">
    <location>
        <position position="138"/>
    </location>
    <ligand>
        <name>Zn(2+)</name>
        <dbReference type="ChEBI" id="CHEBI:29105"/>
        <label>1</label>
    </ligand>
</feature>
<keyword evidence="5 9" id="KW-0863">Zinc-finger</keyword>
<evidence type="ECO:0000259" key="11">
    <source>
        <dbReference type="PROSITE" id="PS50076"/>
    </source>
</evidence>
<feature type="binding site" evidence="9">
    <location>
        <position position="155"/>
    </location>
    <ligand>
        <name>Zn(2+)</name>
        <dbReference type="ChEBI" id="CHEBI:29105"/>
        <label>2</label>
    </ligand>
</feature>
<dbReference type="PANTHER" id="PTHR43096">
    <property type="entry name" value="DNAJ HOMOLOG 1, MITOCHONDRIAL-RELATED"/>
    <property type="match status" value="1"/>
</dbReference>
<keyword evidence="4 9" id="KW-0677">Repeat</keyword>
<keyword evidence="7 9" id="KW-0346">Stress response</keyword>
<keyword evidence="8 9" id="KW-0143">Chaperone</keyword>
<dbReference type="Pfam" id="PF01556">
    <property type="entry name" value="DnaJ_C"/>
    <property type="match status" value="1"/>
</dbReference>
<organism evidence="13 14">
    <name type="scientific">Trueperella abortisuis</name>
    <dbReference type="NCBI Taxonomy" id="445930"/>
    <lineage>
        <taxon>Bacteria</taxon>
        <taxon>Bacillati</taxon>
        <taxon>Actinomycetota</taxon>
        <taxon>Actinomycetes</taxon>
        <taxon>Actinomycetales</taxon>
        <taxon>Actinomycetaceae</taxon>
        <taxon>Trueperella</taxon>
    </lineage>
</organism>
<comment type="subcellular location">
    <subcellularLocation>
        <location evidence="9">Cytoplasm</location>
    </subcellularLocation>
</comment>
<feature type="binding site" evidence="9">
    <location>
        <position position="158"/>
    </location>
    <ligand>
        <name>Zn(2+)</name>
        <dbReference type="ChEBI" id="CHEBI:29105"/>
        <label>2</label>
    </ligand>
</feature>
<dbReference type="Gene3D" id="2.10.230.10">
    <property type="entry name" value="Heat shock protein DnaJ, cysteine-rich domain"/>
    <property type="match status" value="1"/>
</dbReference>
<feature type="binding site" evidence="9">
    <location>
        <position position="184"/>
    </location>
    <ligand>
        <name>Zn(2+)</name>
        <dbReference type="ChEBI" id="CHEBI:29105"/>
        <label>2</label>
    </ligand>
</feature>
<comment type="function">
    <text evidence="9">Participates actively in the response to hyperosmotic and heat shock by preventing the aggregation of stress-denatured proteins and by disaggregating proteins, also in an autonomous, DnaK-independent fashion. Unfolded proteins bind initially to DnaJ; upon interaction with the DnaJ-bound protein, DnaK hydrolyzes its bound ATP, resulting in the formation of a stable complex. GrpE releases ADP from DnaK; ATP binding to DnaK triggers the release of the substrate protein, thus completing the reaction cycle. Several rounds of ATP-dependent interactions between DnaJ, DnaK and GrpE are required for fully efficient folding. Also involved, together with DnaK and GrpE, in the DNA replication of plasmids through activation of initiation proteins.</text>
</comment>
<keyword evidence="2 9" id="KW-0235">DNA replication</keyword>
<evidence type="ECO:0000256" key="6">
    <source>
        <dbReference type="ARBA" id="ARBA00022833"/>
    </source>
</evidence>
<dbReference type="InterPro" id="IPR001305">
    <property type="entry name" value="HSP_DnaJ_Cys-rich_dom"/>
</dbReference>
<dbReference type="InterPro" id="IPR036869">
    <property type="entry name" value="J_dom_sf"/>
</dbReference>
<evidence type="ECO:0000313" key="13">
    <source>
        <dbReference type="EMBL" id="MDP9832556.1"/>
    </source>
</evidence>
<dbReference type="EMBL" id="JAUSQL010000001">
    <property type="protein sequence ID" value="MDP9832556.1"/>
    <property type="molecule type" value="Genomic_DNA"/>
</dbReference>
<comment type="caution">
    <text evidence="13">The sequence shown here is derived from an EMBL/GenBank/DDBJ whole genome shotgun (WGS) entry which is preliminary data.</text>
</comment>
<dbReference type="Gene3D" id="1.10.287.110">
    <property type="entry name" value="DnaJ domain"/>
    <property type="match status" value="1"/>
</dbReference>
<dbReference type="PRINTS" id="PR00625">
    <property type="entry name" value="JDOMAIN"/>
</dbReference>
<dbReference type="HAMAP" id="MF_01152">
    <property type="entry name" value="DnaJ"/>
    <property type="match status" value="1"/>
</dbReference>
<dbReference type="InterPro" id="IPR036410">
    <property type="entry name" value="HSP_DnaJ_Cys-rich_dom_sf"/>
</dbReference>